<evidence type="ECO:0000256" key="1">
    <source>
        <dbReference type="PROSITE-ProRule" id="PRU00023"/>
    </source>
</evidence>
<keyword evidence="2" id="KW-1133">Transmembrane helix</keyword>
<evidence type="ECO:0000256" key="2">
    <source>
        <dbReference type="SAM" id="Phobius"/>
    </source>
</evidence>
<feature type="transmembrane region" description="Helical" evidence="2">
    <location>
        <begin position="6"/>
        <end position="29"/>
    </location>
</feature>
<dbReference type="AlphaFoldDB" id="A0ABD3Q2X7"/>
<organism evidence="3 4">
    <name type="scientific">Cyclotella cryptica</name>
    <dbReference type="NCBI Taxonomy" id="29204"/>
    <lineage>
        <taxon>Eukaryota</taxon>
        <taxon>Sar</taxon>
        <taxon>Stramenopiles</taxon>
        <taxon>Ochrophyta</taxon>
        <taxon>Bacillariophyta</taxon>
        <taxon>Coscinodiscophyceae</taxon>
        <taxon>Thalassiosirophycidae</taxon>
        <taxon>Stephanodiscales</taxon>
        <taxon>Stephanodiscaceae</taxon>
        <taxon>Cyclotella</taxon>
    </lineage>
</organism>
<accession>A0ABD3Q2X7</accession>
<name>A0ABD3Q2X7_9STRA</name>
<evidence type="ECO:0008006" key="5">
    <source>
        <dbReference type="Google" id="ProtNLM"/>
    </source>
</evidence>
<proteinExistence type="predicted"/>
<dbReference type="Proteomes" id="UP001516023">
    <property type="component" value="Unassembled WGS sequence"/>
</dbReference>
<keyword evidence="1" id="KW-0040">ANK repeat</keyword>
<protein>
    <recommendedName>
        <fullName evidence="5">Ankyrin</fullName>
    </recommendedName>
</protein>
<dbReference type="PROSITE" id="PS50088">
    <property type="entry name" value="ANK_REPEAT"/>
    <property type="match status" value="1"/>
</dbReference>
<gene>
    <name evidence="3" type="ORF">HJC23_008914</name>
</gene>
<comment type="caution">
    <text evidence="3">The sequence shown here is derived from an EMBL/GenBank/DDBJ whole genome shotgun (WGS) entry which is preliminary data.</text>
</comment>
<feature type="repeat" description="ANK" evidence="1">
    <location>
        <begin position="174"/>
        <end position="207"/>
    </location>
</feature>
<dbReference type="InterPro" id="IPR002110">
    <property type="entry name" value="Ankyrin_rpt"/>
</dbReference>
<evidence type="ECO:0000313" key="4">
    <source>
        <dbReference type="Proteomes" id="UP001516023"/>
    </source>
</evidence>
<evidence type="ECO:0000313" key="3">
    <source>
        <dbReference type="EMBL" id="KAL3794026.1"/>
    </source>
</evidence>
<sequence length="269" mass="29294">MTNITILRGIILTSLFYFATPTCFIAVTYRWSKHGQRLLSVPSSSNYLDSLTRSVLRRENNRIINLSNLPPTDKNDPYAPGIAEAYGLTSPPTSQHGFDPSADTVGPSIYGGSVHRDASGAVLYSHLAHDHHKPGPLYDGRGYSLMARAIHAGKDKVAALLRDFPQLVEEVGTGGARPLHVCGMSVRGQDSVRTLVEAGADVHALDSYNYNALHRMASNDLEIGAQILVEAGLDPNGVVEGADSTPIEIARRQRSIKFLMMMQKLGHYE</sequence>
<dbReference type="EMBL" id="JABMIG020000084">
    <property type="protein sequence ID" value="KAL3794026.1"/>
    <property type="molecule type" value="Genomic_DNA"/>
</dbReference>
<keyword evidence="4" id="KW-1185">Reference proteome</keyword>
<keyword evidence="2" id="KW-0472">Membrane</keyword>
<keyword evidence="2" id="KW-0812">Transmembrane</keyword>
<dbReference type="InterPro" id="IPR036770">
    <property type="entry name" value="Ankyrin_rpt-contain_sf"/>
</dbReference>
<dbReference type="SUPFAM" id="SSF48403">
    <property type="entry name" value="Ankyrin repeat"/>
    <property type="match status" value="1"/>
</dbReference>
<reference evidence="3 4" key="1">
    <citation type="journal article" date="2020" name="G3 (Bethesda)">
        <title>Improved Reference Genome for Cyclotella cryptica CCMP332, a Model for Cell Wall Morphogenesis, Salinity Adaptation, and Lipid Production in Diatoms (Bacillariophyta).</title>
        <authorList>
            <person name="Roberts W.R."/>
            <person name="Downey K.M."/>
            <person name="Ruck E.C."/>
            <person name="Traller J.C."/>
            <person name="Alverson A.J."/>
        </authorList>
    </citation>
    <scope>NUCLEOTIDE SEQUENCE [LARGE SCALE GENOMIC DNA]</scope>
    <source>
        <strain evidence="3 4">CCMP332</strain>
    </source>
</reference>
<dbReference type="Gene3D" id="1.25.40.20">
    <property type="entry name" value="Ankyrin repeat-containing domain"/>
    <property type="match status" value="1"/>
</dbReference>